<dbReference type="AlphaFoldDB" id="A0A3B1B9P4"/>
<reference evidence="1" key="1">
    <citation type="submission" date="2018-06" db="EMBL/GenBank/DDBJ databases">
        <authorList>
            <person name="Zhirakovskaya E."/>
        </authorList>
    </citation>
    <scope>NUCLEOTIDE SEQUENCE</scope>
</reference>
<sequence length="86" mass="9835">MKITIDIDCSPKEVRDFLGLPDIKPLQEAFMANMQDKLSAGLSKKDMDKMFDLWMSPGLKQAGENMSQNMEAFQNIFWNMSKGNDK</sequence>
<evidence type="ECO:0000313" key="1">
    <source>
        <dbReference type="EMBL" id="VAX08673.1"/>
    </source>
</evidence>
<accession>A0A3B1B9P4</accession>
<protein>
    <recommendedName>
        <fullName evidence="2">Ribosomal protein S1</fullName>
    </recommendedName>
</protein>
<name>A0A3B1B9P4_9ZZZZ</name>
<evidence type="ECO:0008006" key="2">
    <source>
        <dbReference type="Google" id="ProtNLM"/>
    </source>
</evidence>
<gene>
    <name evidence="1" type="ORF">MNBD_ALPHA03-239</name>
</gene>
<dbReference type="InterPro" id="IPR045502">
    <property type="entry name" value="DUF6489"/>
</dbReference>
<dbReference type="Pfam" id="PF20099">
    <property type="entry name" value="DUF6489"/>
    <property type="match status" value="1"/>
</dbReference>
<dbReference type="EMBL" id="UOFW01000244">
    <property type="protein sequence ID" value="VAX08673.1"/>
    <property type="molecule type" value="Genomic_DNA"/>
</dbReference>
<organism evidence="1">
    <name type="scientific">hydrothermal vent metagenome</name>
    <dbReference type="NCBI Taxonomy" id="652676"/>
    <lineage>
        <taxon>unclassified sequences</taxon>
        <taxon>metagenomes</taxon>
        <taxon>ecological metagenomes</taxon>
    </lineage>
</organism>
<proteinExistence type="predicted"/>